<feature type="domain" description="BEACH" evidence="1">
    <location>
        <begin position="38"/>
        <end position="321"/>
    </location>
</feature>
<dbReference type="PANTHER" id="PTHR13743:SF112">
    <property type="entry name" value="BEACH DOMAIN-CONTAINING PROTEIN"/>
    <property type="match status" value="1"/>
</dbReference>
<dbReference type="AlphaFoldDB" id="A2E8J9"/>
<dbReference type="SMART" id="SM01026">
    <property type="entry name" value="Beach"/>
    <property type="match status" value="1"/>
</dbReference>
<dbReference type="Proteomes" id="UP000001542">
    <property type="component" value="Unassembled WGS sequence"/>
</dbReference>
<dbReference type="VEuPathDB" id="TrichDB:TVAGG3_0358580"/>
<name>A2E8J9_TRIV3</name>
<organism evidence="2 3">
    <name type="scientific">Trichomonas vaginalis (strain ATCC PRA-98 / G3)</name>
    <dbReference type="NCBI Taxonomy" id="412133"/>
    <lineage>
        <taxon>Eukaryota</taxon>
        <taxon>Metamonada</taxon>
        <taxon>Parabasalia</taxon>
        <taxon>Trichomonadida</taxon>
        <taxon>Trichomonadidae</taxon>
        <taxon>Trichomonas</taxon>
    </lineage>
</organism>
<accession>A2E8J9</accession>
<dbReference type="SUPFAM" id="SSF81837">
    <property type="entry name" value="BEACH domain"/>
    <property type="match status" value="1"/>
</dbReference>
<dbReference type="OrthoDB" id="26681at2759"/>
<dbReference type="EMBL" id="DS113327">
    <property type="protein sequence ID" value="EAY11036.1"/>
    <property type="molecule type" value="Genomic_DNA"/>
</dbReference>
<dbReference type="OMA" id="SPMSNRW"/>
<protein>
    <submittedName>
        <fullName evidence="2">Beige/BEACH domain containing protein</fullName>
    </submittedName>
</protein>
<dbReference type="InterPro" id="IPR000409">
    <property type="entry name" value="BEACH_dom"/>
</dbReference>
<reference evidence="2" key="1">
    <citation type="submission" date="2006-10" db="EMBL/GenBank/DDBJ databases">
        <authorList>
            <person name="Amadeo P."/>
            <person name="Zhao Q."/>
            <person name="Wortman J."/>
            <person name="Fraser-Liggett C."/>
            <person name="Carlton J."/>
        </authorList>
    </citation>
    <scope>NUCLEOTIDE SEQUENCE</scope>
    <source>
        <strain evidence="2">G3</strain>
    </source>
</reference>
<dbReference type="eggNOG" id="KOG1787">
    <property type="taxonomic scope" value="Eukaryota"/>
</dbReference>
<gene>
    <name evidence="2" type="ORF">TVAG_410390</name>
</gene>
<dbReference type="Pfam" id="PF02138">
    <property type="entry name" value="Beach"/>
    <property type="match status" value="1"/>
</dbReference>
<evidence type="ECO:0000259" key="1">
    <source>
        <dbReference type="PROSITE" id="PS50197"/>
    </source>
</evidence>
<dbReference type="KEGG" id="tva:4768975"/>
<dbReference type="CDD" id="cd06071">
    <property type="entry name" value="Beach"/>
    <property type="match status" value="1"/>
</dbReference>
<dbReference type="PANTHER" id="PTHR13743">
    <property type="entry name" value="BEIGE/BEACH-RELATED"/>
    <property type="match status" value="1"/>
</dbReference>
<dbReference type="RefSeq" id="XP_001323259.1">
    <property type="nucleotide sequence ID" value="XM_001323224.1"/>
</dbReference>
<sequence>MNDREEFEQELQNLKIEFPNEKTFSLFRKATNSLIQNISAEDLVKKSKIVDLWRDLNLSNYQYLYLLNIVAGRSFNDISQYPVFPWVISDYKRQNFDVDDISFFRDFSKPLGAMNEKRFNNLLRSYEIVDDPMQKCLYRSNMSNPSSVCGYLIRTEPFTSLHIRLQDGKFDHPGRLFRSIISAWKSVSGLAGDYRELVPQFYSSRYFLLNSNHFDLGKNLKGKVVDDVELPNWCISSTDFIWKMRYALECPYVSQHINEWIDLVFGIFQRSEQHKNVYHPFSYHESLTDNLDEESLALLQNHCANFGCLPMKLFSQLHAQRTPRLRKSLTSRNTFDLSEQKKEKTIRSSTEKLPTLATSEKVINSSLLDNNPLSLIGNPILFENGVCVTNKGQIIKEIDNNPLILNDQSIKIPNESFCVVSGENYDILLSTEDDNC</sequence>
<dbReference type="VEuPathDB" id="TrichDB:TVAG_401130"/>
<dbReference type="InterPro" id="IPR036372">
    <property type="entry name" value="BEACH_dom_sf"/>
</dbReference>
<evidence type="ECO:0000313" key="2">
    <source>
        <dbReference type="EMBL" id="EAY11036.1"/>
    </source>
</evidence>
<proteinExistence type="predicted"/>
<dbReference type="PROSITE" id="PS50197">
    <property type="entry name" value="BEACH"/>
    <property type="match status" value="1"/>
</dbReference>
<dbReference type="Gene3D" id="1.10.1540.10">
    <property type="entry name" value="BEACH domain"/>
    <property type="match status" value="1"/>
</dbReference>
<evidence type="ECO:0000313" key="3">
    <source>
        <dbReference type="Proteomes" id="UP000001542"/>
    </source>
</evidence>
<keyword evidence="3" id="KW-1185">Reference proteome</keyword>
<dbReference type="InParanoid" id="A2E8J9"/>
<reference evidence="2" key="2">
    <citation type="journal article" date="2007" name="Science">
        <title>Draft genome sequence of the sexually transmitted pathogen Trichomonas vaginalis.</title>
        <authorList>
            <person name="Carlton J.M."/>
            <person name="Hirt R.P."/>
            <person name="Silva J.C."/>
            <person name="Delcher A.L."/>
            <person name="Schatz M."/>
            <person name="Zhao Q."/>
            <person name="Wortman J.R."/>
            <person name="Bidwell S.L."/>
            <person name="Alsmark U.C.M."/>
            <person name="Besteiro S."/>
            <person name="Sicheritz-Ponten T."/>
            <person name="Noel C.J."/>
            <person name="Dacks J.B."/>
            <person name="Foster P.G."/>
            <person name="Simillion C."/>
            <person name="Van de Peer Y."/>
            <person name="Miranda-Saavedra D."/>
            <person name="Barton G.J."/>
            <person name="Westrop G.D."/>
            <person name="Mueller S."/>
            <person name="Dessi D."/>
            <person name="Fiori P.L."/>
            <person name="Ren Q."/>
            <person name="Paulsen I."/>
            <person name="Zhang H."/>
            <person name="Bastida-Corcuera F.D."/>
            <person name="Simoes-Barbosa A."/>
            <person name="Brown M.T."/>
            <person name="Hayes R.D."/>
            <person name="Mukherjee M."/>
            <person name="Okumura C.Y."/>
            <person name="Schneider R."/>
            <person name="Smith A.J."/>
            <person name="Vanacova S."/>
            <person name="Villalvazo M."/>
            <person name="Haas B.J."/>
            <person name="Pertea M."/>
            <person name="Feldblyum T.V."/>
            <person name="Utterback T.R."/>
            <person name="Shu C.L."/>
            <person name="Osoegawa K."/>
            <person name="de Jong P.J."/>
            <person name="Hrdy I."/>
            <person name="Horvathova L."/>
            <person name="Zubacova Z."/>
            <person name="Dolezal P."/>
            <person name="Malik S.B."/>
            <person name="Logsdon J.M. Jr."/>
            <person name="Henze K."/>
            <person name="Gupta A."/>
            <person name="Wang C.C."/>
            <person name="Dunne R.L."/>
            <person name="Upcroft J.A."/>
            <person name="Upcroft P."/>
            <person name="White O."/>
            <person name="Salzberg S.L."/>
            <person name="Tang P."/>
            <person name="Chiu C.-H."/>
            <person name="Lee Y.-S."/>
            <person name="Embley T.M."/>
            <person name="Coombs G.H."/>
            <person name="Mottram J.C."/>
            <person name="Tachezy J."/>
            <person name="Fraser-Liggett C.M."/>
            <person name="Johnson P.J."/>
        </authorList>
    </citation>
    <scope>NUCLEOTIDE SEQUENCE [LARGE SCALE GENOMIC DNA]</scope>
    <source>
        <strain evidence="2">G3</strain>
    </source>
</reference>
<dbReference type="InterPro" id="IPR050865">
    <property type="entry name" value="BEACH_Domain"/>
</dbReference>